<proteinExistence type="predicted"/>
<keyword evidence="1" id="KW-1133">Transmembrane helix</keyword>
<feature type="transmembrane region" description="Helical" evidence="1">
    <location>
        <begin position="53"/>
        <end position="71"/>
    </location>
</feature>
<dbReference type="OrthoDB" id="5293596at2759"/>
<feature type="transmembrane region" description="Helical" evidence="1">
    <location>
        <begin position="91"/>
        <end position="110"/>
    </location>
</feature>
<dbReference type="KEGG" id="cthr:CTHT_0035820"/>
<dbReference type="EMBL" id="GL988041">
    <property type="protein sequence ID" value="EGS21715.1"/>
    <property type="molecule type" value="Genomic_DNA"/>
</dbReference>
<dbReference type="OMA" id="MARMEIS"/>
<reference evidence="2 3" key="1">
    <citation type="journal article" date="2011" name="Cell">
        <title>Insight into structure and assembly of the nuclear pore complex by utilizing the genome of a eukaryotic thermophile.</title>
        <authorList>
            <person name="Amlacher S."/>
            <person name="Sarges P."/>
            <person name="Flemming D."/>
            <person name="van Noort V."/>
            <person name="Kunze R."/>
            <person name="Devos D.P."/>
            <person name="Arumugam M."/>
            <person name="Bork P."/>
            <person name="Hurt E."/>
        </authorList>
    </citation>
    <scope>NUCLEOTIDE SEQUENCE [LARGE SCALE GENOMIC DNA]</scope>
    <source>
        <strain evidence="3">DSM 1495 / CBS 144.50 / IMI 039719</strain>
    </source>
</reference>
<dbReference type="GeneID" id="18257620"/>
<keyword evidence="3" id="KW-1185">Reference proteome</keyword>
<organism evidence="3">
    <name type="scientific">Chaetomium thermophilum (strain DSM 1495 / CBS 144.50 / IMI 039719)</name>
    <name type="common">Thermochaetoides thermophila</name>
    <dbReference type="NCBI Taxonomy" id="759272"/>
    <lineage>
        <taxon>Eukaryota</taxon>
        <taxon>Fungi</taxon>
        <taxon>Dikarya</taxon>
        <taxon>Ascomycota</taxon>
        <taxon>Pezizomycotina</taxon>
        <taxon>Sordariomycetes</taxon>
        <taxon>Sordariomycetidae</taxon>
        <taxon>Sordariales</taxon>
        <taxon>Chaetomiaceae</taxon>
        <taxon>Thermochaetoides</taxon>
    </lineage>
</organism>
<dbReference type="AlphaFoldDB" id="G0S717"/>
<keyword evidence="1" id="KW-0812">Transmembrane</keyword>
<sequence>MPSQERTPLLAHSHNPSLGPEYPLLKDLLNIIDRLTRSSWGWLTHGKLVFSRGLILAYLTAVTPVLVYYKIKSHSATENGSPWASLFDFSTATYTWNWFLALLAFGWNFLKQRIRRHFRKGRHNVWEAAVLAKIAPSKGSSPYADFYLSLLYTAVQVSSYLNAIMYLAGGDGGETVSMPLDEEWLRGFYVINLYYVPALLSAIDTLVLNDVKRHEAWPYLALPMGFMSLKRSSSNKSIKEDSAARLTILMLKMARMEISLLKPERSPERRN</sequence>
<gene>
    <name evidence="2" type="ORF">CTHT_0035820</name>
</gene>
<feature type="transmembrane region" description="Helical" evidence="1">
    <location>
        <begin position="188"/>
        <end position="208"/>
    </location>
</feature>
<feature type="transmembrane region" description="Helical" evidence="1">
    <location>
        <begin position="146"/>
        <end position="168"/>
    </location>
</feature>
<dbReference type="RefSeq" id="XP_006694011.1">
    <property type="nucleotide sequence ID" value="XM_006693948.1"/>
</dbReference>
<evidence type="ECO:0000256" key="1">
    <source>
        <dbReference type="SAM" id="Phobius"/>
    </source>
</evidence>
<accession>G0S717</accession>
<protein>
    <submittedName>
        <fullName evidence="2">Uncharacterized protein</fullName>
    </submittedName>
</protein>
<evidence type="ECO:0000313" key="3">
    <source>
        <dbReference type="Proteomes" id="UP000008066"/>
    </source>
</evidence>
<name>G0S717_CHATD</name>
<dbReference type="eggNOG" id="ENOG502RJDG">
    <property type="taxonomic scope" value="Eukaryota"/>
</dbReference>
<dbReference type="Proteomes" id="UP000008066">
    <property type="component" value="Unassembled WGS sequence"/>
</dbReference>
<evidence type="ECO:0000313" key="2">
    <source>
        <dbReference type="EMBL" id="EGS21715.1"/>
    </source>
</evidence>
<keyword evidence="1" id="KW-0472">Membrane</keyword>
<dbReference type="HOGENOM" id="CLU_1026726_0_0_1"/>